<keyword evidence="9" id="KW-1185">Reference proteome</keyword>
<dbReference type="GeneID" id="118877435"/>
<feature type="domain" description="Chitin-binding type-2" evidence="8">
    <location>
        <begin position="35"/>
        <end position="92"/>
    </location>
</feature>
<evidence type="ECO:0000256" key="5">
    <source>
        <dbReference type="ARBA" id="ARBA00023180"/>
    </source>
</evidence>
<dbReference type="Gene3D" id="2.170.140.10">
    <property type="entry name" value="Chitin binding domain"/>
    <property type="match status" value="3"/>
</dbReference>
<dbReference type="PROSITE" id="PS50940">
    <property type="entry name" value="CHIT_BIND_II"/>
    <property type="match status" value="3"/>
</dbReference>
<evidence type="ECO:0000256" key="6">
    <source>
        <dbReference type="SAM" id="MobiDB-lite"/>
    </source>
</evidence>
<evidence type="ECO:0000259" key="8">
    <source>
        <dbReference type="PROSITE" id="PS50940"/>
    </source>
</evidence>
<keyword evidence="4" id="KW-1015">Disulfide bond</keyword>
<reference evidence="10" key="1">
    <citation type="submission" date="2025-08" db="UniProtKB">
        <authorList>
            <consortium name="RefSeq"/>
        </authorList>
    </citation>
    <scope>IDENTIFICATION</scope>
</reference>
<evidence type="ECO:0000256" key="3">
    <source>
        <dbReference type="ARBA" id="ARBA00022737"/>
    </source>
</evidence>
<keyword evidence="5" id="KW-0325">Glycoprotein</keyword>
<feature type="domain" description="Chitin-binding type-2" evidence="8">
    <location>
        <begin position="229"/>
        <end position="285"/>
    </location>
</feature>
<evidence type="ECO:0000256" key="4">
    <source>
        <dbReference type="ARBA" id="ARBA00023157"/>
    </source>
</evidence>
<name>A0AB40A5Z5_DROSZ</name>
<dbReference type="InterPro" id="IPR051940">
    <property type="entry name" value="Chitin_bind-dev_reg"/>
</dbReference>
<keyword evidence="2 7" id="KW-0732">Signal</keyword>
<proteinExistence type="predicted"/>
<keyword evidence="1" id="KW-0147">Chitin-binding</keyword>
<dbReference type="GO" id="GO:0005576">
    <property type="term" value="C:extracellular region"/>
    <property type="evidence" value="ECO:0007669"/>
    <property type="project" value="InterPro"/>
</dbReference>
<organism evidence="9 10">
    <name type="scientific">Drosophila suzukii</name>
    <name type="common">Spotted-wing drosophila fruit fly</name>
    <dbReference type="NCBI Taxonomy" id="28584"/>
    <lineage>
        <taxon>Eukaryota</taxon>
        <taxon>Metazoa</taxon>
        <taxon>Ecdysozoa</taxon>
        <taxon>Arthropoda</taxon>
        <taxon>Hexapoda</taxon>
        <taxon>Insecta</taxon>
        <taxon>Pterygota</taxon>
        <taxon>Neoptera</taxon>
        <taxon>Endopterygota</taxon>
        <taxon>Diptera</taxon>
        <taxon>Brachycera</taxon>
        <taxon>Muscomorpha</taxon>
        <taxon>Ephydroidea</taxon>
        <taxon>Drosophilidae</taxon>
        <taxon>Drosophila</taxon>
        <taxon>Sophophora</taxon>
    </lineage>
</organism>
<feature type="domain" description="Chitin-binding type-2" evidence="8">
    <location>
        <begin position="163"/>
        <end position="223"/>
    </location>
</feature>
<keyword evidence="3" id="KW-0677">Repeat</keyword>
<protein>
    <submittedName>
        <fullName evidence="10">Probable chitinase 10</fullName>
    </submittedName>
</protein>
<feature type="signal peptide" evidence="7">
    <location>
        <begin position="1"/>
        <end position="32"/>
    </location>
</feature>
<dbReference type="SMART" id="SM00494">
    <property type="entry name" value="ChtBD2"/>
    <property type="match status" value="3"/>
</dbReference>
<accession>A0AB40A5Z5</accession>
<dbReference type="PANTHER" id="PTHR23301">
    <property type="entry name" value="CHITIN BINDING PERITROPHIN-A"/>
    <property type="match status" value="1"/>
</dbReference>
<feature type="chain" id="PRO_5045978457" evidence="7">
    <location>
        <begin position="33"/>
        <end position="293"/>
    </location>
</feature>
<feature type="compositionally biased region" description="Polar residues" evidence="6">
    <location>
        <begin position="99"/>
        <end position="112"/>
    </location>
</feature>
<evidence type="ECO:0000313" key="9">
    <source>
        <dbReference type="Proteomes" id="UP001652628"/>
    </source>
</evidence>
<evidence type="ECO:0000256" key="7">
    <source>
        <dbReference type="SAM" id="SignalP"/>
    </source>
</evidence>
<dbReference type="AlphaFoldDB" id="A0AB40A5Z5"/>
<dbReference type="GO" id="GO:0008061">
    <property type="term" value="F:chitin binding"/>
    <property type="evidence" value="ECO:0007669"/>
    <property type="project" value="UniProtKB-KW"/>
</dbReference>
<gene>
    <name evidence="10" type="primary">LOC118877435</name>
</gene>
<dbReference type="Pfam" id="PF01607">
    <property type="entry name" value="CBM_14"/>
    <property type="match status" value="3"/>
</dbReference>
<dbReference type="InterPro" id="IPR002557">
    <property type="entry name" value="Chitin-bd_dom"/>
</dbReference>
<dbReference type="RefSeq" id="XP_036672131.3">
    <property type="nucleotide sequence ID" value="XM_036816236.3"/>
</dbReference>
<evidence type="ECO:0000313" key="10">
    <source>
        <dbReference type="RefSeq" id="XP_036672131.3"/>
    </source>
</evidence>
<evidence type="ECO:0000256" key="1">
    <source>
        <dbReference type="ARBA" id="ARBA00022669"/>
    </source>
</evidence>
<dbReference type="SUPFAM" id="SSF57625">
    <property type="entry name" value="Invertebrate chitin-binding proteins"/>
    <property type="match status" value="3"/>
</dbReference>
<dbReference type="Proteomes" id="UP001652628">
    <property type="component" value="Chromosome 3"/>
</dbReference>
<dbReference type="InterPro" id="IPR036508">
    <property type="entry name" value="Chitin-bd_dom_sf"/>
</dbReference>
<evidence type="ECO:0000256" key="2">
    <source>
        <dbReference type="ARBA" id="ARBA00022729"/>
    </source>
</evidence>
<sequence length="293" mass="32740">MDQFTFRNQAEKMFRVLGSIWVSLLLLGVGLADVFDECNDGNNLAFVTSPKSCAHYIFCNGDESYDGECEEGEYFSPDMEMCEPMGDIDCRTGLAVQTESNADSSTEISSEASGVEEPTTVSADVNTTSNPSVIVTLRPSVNQNGSTSTNPTTITPGIEVIVTNMCPQLDNQSRIALLSNQNSCSDYYICYRGQALPMSCAASLHFNSRTGKCDHPENVRCLTMAYNPREQCKRHVIDVYPHSDNCNYFYQCRSGYLMVQQCPFFYGWDYEKRSCVALSQAKCYNKIQMQMKL</sequence>
<feature type="region of interest" description="Disordered" evidence="6">
    <location>
        <begin position="99"/>
        <end position="127"/>
    </location>
</feature>
<dbReference type="PANTHER" id="PTHR23301:SF0">
    <property type="entry name" value="CHITIN-BINDING TYPE-2 DOMAIN-CONTAINING PROTEIN-RELATED"/>
    <property type="match status" value="1"/>
</dbReference>